<dbReference type="SUPFAM" id="SSF53756">
    <property type="entry name" value="UDP-Glycosyltransferase/glycogen phosphorylase"/>
    <property type="match status" value="1"/>
</dbReference>
<name>A0ABQ6K3D5_9MICO</name>
<gene>
    <name evidence="1" type="ORF">GCM10025881_10700</name>
</gene>
<dbReference type="EMBL" id="BSVB01000001">
    <property type="protein sequence ID" value="GMA94246.1"/>
    <property type="molecule type" value="Genomic_DNA"/>
</dbReference>
<dbReference type="RefSeq" id="WP_284253230.1">
    <property type="nucleotide sequence ID" value="NZ_BSVB01000001.1"/>
</dbReference>
<keyword evidence="2" id="KW-1185">Reference proteome</keyword>
<reference evidence="2" key="1">
    <citation type="journal article" date="2019" name="Int. J. Syst. Evol. Microbiol.">
        <title>The Global Catalogue of Microorganisms (GCM) 10K type strain sequencing project: providing services to taxonomists for standard genome sequencing and annotation.</title>
        <authorList>
            <consortium name="The Broad Institute Genomics Platform"/>
            <consortium name="The Broad Institute Genome Sequencing Center for Infectious Disease"/>
            <person name="Wu L."/>
            <person name="Ma J."/>
        </authorList>
    </citation>
    <scope>NUCLEOTIDE SEQUENCE [LARGE SCALE GENOMIC DNA]</scope>
    <source>
        <strain evidence="2">NBRC 108894</strain>
    </source>
</reference>
<comment type="caution">
    <text evidence="1">The sequence shown here is derived from an EMBL/GenBank/DDBJ whole genome shotgun (WGS) entry which is preliminary data.</text>
</comment>
<sequence length="185" mass="20464">MPLRSDPSSDLPLDDAARELYQSIVDGEHRAGDRGNVMFCVSTDELSDGRGDLFVALSLGRGLLAAGWGVSLWPTPRLVDESPDDVDVAIVMIESFVPGMIRPRTKAIAWVRNWADHWAELPYLDEFSQIWCSSEASAQRMRQCFDGPVHVVPIATDTELFRPSDEDSRAPEIVATANFWGWSGG</sequence>
<accession>A0ABQ6K3D5</accession>
<evidence type="ECO:0000313" key="2">
    <source>
        <dbReference type="Proteomes" id="UP001157034"/>
    </source>
</evidence>
<evidence type="ECO:0000313" key="1">
    <source>
        <dbReference type="EMBL" id="GMA94246.1"/>
    </source>
</evidence>
<organism evidence="1 2">
    <name type="scientific">Pseudolysinimonas kribbensis</name>
    <dbReference type="NCBI Taxonomy" id="433641"/>
    <lineage>
        <taxon>Bacteria</taxon>
        <taxon>Bacillati</taxon>
        <taxon>Actinomycetota</taxon>
        <taxon>Actinomycetes</taxon>
        <taxon>Micrococcales</taxon>
        <taxon>Microbacteriaceae</taxon>
        <taxon>Pseudolysinimonas</taxon>
    </lineage>
</organism>
<proteinExistence type="predicted"/>
<protein>
    <submittedName>
        <fullName evidence="1">Uncharacterized protein</fullName>
    </submittedName>
</protein>
<dbReference type="Proteomes" id="UP001157034">
    <property type="component" value="Unassembled WGS sequence"/>
</dbReference>